<evidence type="ECO:0000256" key="2">
    <source>
        <dbReference type="SAM" id="MobiDB-lite"/>
    </source>
</evidence>
<organism evidence="3">
    <name type="scientific">uncultured Poseidoniia archaeon</name>
    <dbReference type="NCBI Taxonomy" id="1697135"/>
    <lineage>
        <taxon>Archaea</taxon>
        <taxon>Methanobacteriati</taxon>
        <taxon>Thermoplasmatota</taxon>
        <taxon>Candidatus Poseidoniia</taxon>
        <taxon>environmental samples</taxon>
    </lineage>
</organism>
<reference evidence="3" key="1">
    <citation type="submission" date="2014-11" db="EMBL/GenBank/DDBJ databases">
        <authorList>
            <person name="Zhu J."/>
            <person name="Qi W."/>
            <person name="Song R."/>
        </authorList>
    </citation>
    <scope>NUCLEOTIDE SEQUENCE</scope>
</reference>
<reference evidence="3" key="2">
    <citation type="journal article" date="2015" name="ISME J.">
        <title>A new class of marine Euryarchaeota group II from the Mediterranean deep chlorophyll maximum.</title>
        <authorList>
            <person name="Martin-Cuadrado A.B."/>
            <person name="Garcia-Heredia I."/>
            <person name="Molto A.G."/>
            <person name="Lopez-Ubeda R."/>
            <person name="Kimes N."/>
            <person name="Lopez-Garcia P."/>
            <person name="Moreira D."/>
            <person name="Rodriguez-Valera F."/>
        </authorList>
    </citation>
    <scope>NUCLEOTIDE SEQUENCE</scope>
</reference>
<evidence type="ECO:0000313" key="3">
    <source>
        <dbReference type="EMBL" id="ANV80327.1"/>
    </source>
</evidence>
<protein>
    <submittedName>
        <fullName evidence="3">Uncharacterized protein</fullName>
    </submittedName>
</protein>
<feature type="region of interest" description="Disordered" evidence="2">
    <location>
        <begin position="269"/>
        <end position="293"/>
    </location>
</feature>
<name>A0A1B1TDH1_9ARCH</name>
<feature type="coiled-coil region" evidence="1">
    <location>
        <begin position="68"/>
        <end position="95"/>
    </location>
</feature>
<dbReference type="EMBL" id="KP211883">
    <property type="protein sequence ID" value="ANV80327.1"/>
    <property type="molecule type" value="Genomic_DNA"/>
</dbReference>
<accession>A0A1B1TDH1</accession>
<sequence>MNETLFEEDRDILMRKLSGRHVDTETLLSVTPKEIAEALLIRRKALKDQLPNIIKNLDNESEALTPKLTKIKEKNEKIKIKISEIKKRRDTHQKEAGEIWGQIKDIQNELIESGNMISLDPKWKKERMMEELEEIEFNIQTVALDHKAEKKMIDARRNIIRQNELWLKERKSSNPQMADFIEKRKKMNTLYKAADKEHREMIRNVNLGEPVHAKYVARKTELGDINRQRDRAKQLLKNLDRDISYWENTILDGFDELMTLAKKVQQGRASSFASNKNKKIKNDINDIKMGEEE</sequence>
<dbReference type="AlphaFoldDB" id="A0A1B1TDH1"/>
<feature type="compositionally biased region" description="Basic and acidic residues" evidence="2">
    <location>
        <begin position="280"/>
        <end position="293"/>
    </location>
</feature>
<proteinExistence type="predicted"/>
<dbReference type="Gene3D" id="6.10.250.3110">
    <property type="match status" value="1"/>
</dbReference>
<keyword evidence="1" id="KW-0175">Coiled coil</keyword>
<evidence type="ECO:0000256" key="1">
    <source>
        <dbReference type="SAM" id="Coils"/>
    </source>
</evidence>